<sequence length="59" mass="6509">MGKQPQTLCHKLNCDIASATRSRYCIRNAPSDRLLGVLVVDSSKIRNTLGYIKIMAISS</sequence>
<dbReference type="RefSeq" id="WP_190878772.1">
    <property type="nucleotide sequence ID" value="NZ_CP159837.1"/>
</dbReference>
<dbReference type="AlphaFoldDB" id="A0AAU8J869"/>
<evidence type="ECO:0000313" key="1">
    <source>
        <dbReference type="EMBL" id="XCM34904.1"/>
    </source>
</evidence>
<reference evidence="1" key="1">
    <citation type="submission" date="2024-07" db="EMBL/GenBank/DDBJ databases">
        <authorList>
            <person name="Kim Y.J."/>
            <person name="Jeong J.Y."/>
        </authorList>
    </citation>
    <scope>NUCLEOTIDE SEQUENCE</scope>
    <source>
        <strain evidence="1">GIHE-MW2</strain>
    </source>
</reference>
<organism evidence="1">
    <name type="scientific">Planktothricoides raciborskii GIHE-MW2</name>
    <dbReference type="NCBI Taxonomy" id="2792601"/>
    <lineage>
        <taxon>Bacteria</taxon>
        <taxon>Bacillati</taxon>
        <taxon>Cyanobacteriota</taxon>
        <taxon>Cyanophyceae</taxon>
        <taxon>Oscillatoriophycideae</taxon>
        <taxon>Oscillatoriales</taxon>
        <taxon>Oscillatoriaceae</taxon>
        <taxon>Planktothricoides</taxon>
    </lineage>
</organism>
<dbReference type="EMBL" id="CP159837">
    <property type="protein sequence ID" value="XCM34904.1"/>
    <property type="molecule type" value="Genomic_DNA"/>
</dbReference>
<proteinExistence type="predicted"/>
<accession>A0AAU8J869</accession>
<gene>
    <name evidence="1" type="ORF">ABWT76_003547</name>
</gene>
<name>A0AAU8J869_9CYAN</name>
<protein>
    <submittedName>
        <fullName evidence="1">Uncharacterized protein</fullName>
    </submittedName>
</protein>